<keyword evidence="6" id="KW-1185">Reference proteome</keyword>
<evidence type="ECO:0000256" key="1">
    <source>
        <dbReference type="ARBA" id="ARBA00008814"/>
    </source>
</evidence>
<dbReference type="PANTHER" id="PTHR30535">
    <property type="entry name" value="VITAMIN B12-BINDING PROTEIN"/>
    <property type="match status" value="1"/>
</dbReference>
<evidence type="ECO:0000256" key="2">
    <source>
        <dbReference type="SAM" id="MobiDB-lite"/>
    </source>
</evidence>
<feature type="domain" description="Fe/B12 periplasmic-binding" evidence="4">
    <location>
        <begin position="55"/>
        <end position="341"/>
    </location>
</feature>
<gene>
    <name evidence="5" type="ordered locus">Curi_c19220</name>
</gene>
<reference evidence="5 6" key="1">
    <citation type="journal article" date="2012" name="PLoS ONE">
        <title>The purine-utilizing bacterium Clostridium acidurici 9a: a genome-guided metabolic reconsideration.</title>
        <authorList>
            <person name="Hartwich K."/>
            <person name="Poehlein A."/>
            <person name="Daniel R."/>
        </authorList>
    </citation>
    <scope>NUCLEOTIDE SEQUENCE [LARGE SCALE GENOMIC DNA]</scope>
    <source>
        <strain evidence="6">ATCC 7906 / DSM 604 / BCRC 14475 / CIP 104303 / KCTC 5404 / NCIMB 10678 / 9a</strain>
    </source>
</reference>
<feature type="region of interest" description="Disordered" evidence="2">
    <location>
        <begin position="25"/>
        <end position="45"/>
    </location>
</feature>
<dbReference type="Pfam" id="PF01497">
    <property type="entry name" value="Peripla_BP_2"/>
    <property type="match status" value="1"/>
</dbReference>
<accession>K0B1I3</accession>
<protein>
    <submittedName>
        <fullName evidence="5">ABC transporter periplasmic binding protein</fullName>
    </submittedName>
</protein>
<dbReference type="Gene3D" id="3.40.50.1980">
    <property type="entry name" value="Nitrogenase molybdenum iron protein domain"/>
    <property type="match status" value="2"/>
</dbReference>
<dbReference type="OrthoDB" id="9787830at2"/>
<dbReference type="InterPro" id="IPR050902">
    <property type="entry name" value="ABC_Transporter_SBP"/>
</dbReference>
<feature type="compositionally biased region" description="Basic and acidic residues" evidence="2">
    <location>
        <begin position="31"/>
        <end position="45"/>
    </location>
</feature>
<dbReference type="Gene3D" id="1.20.58.2180">
    <property type="match status" value="1"/>
</dbReference>
<organism evidence="5 6">
    <name type="scientific">Gottschalkia acidurici (strain ATCC 7906 / DSM 604 / BCRC 14475 / CIP 104303 / KCTC 5404 / NCIMB 10678 / 9a)</name>
    <name type="common">Clostridium acidurici</name>
    <dbReference type="NCBI Taxonomy" id="1128398"/>
    <lineage>
        <taxon>Bacteria</taxon>
        <taxon>Bacillati</taxon>
        <taxon>Bacillota</taxon>
        <taxon>Tissierellia</taxon>
        <taxon>Tissierellales</taxon>
        <taxon>Gottschalkiaceae</taxon>
        <taxon>Gottschalkia</taxon>
    </lineage>
</organism>
<dbReference type="PANTHER" id="PTHR30535:SF34">
    <property type="entry name" value="MOLYBDATE-BINDING PROTEIN MOLA"/>
    <property type="match status" value="1"/>
</dbReference>
<name>K0B1I3_GOTA9</name>
<keyword evidence="3" id="KW-0732">Signal</keyword>
<evidence type="ECO:0000259" key="4">
    <source>
        <dbReference type="PROSITE" id="PS50983"/>
    </source>
</evidence>
<dbReference type="EMBL" id="CP003326">
    <property type="protein sequence ID" value="AFS78927.1"/>
    <property type="molecule type" value="Genomic_DNA"/>
</dbReference>
<dbReference type="Proteomes" id="UP000006094">
    <property type="component" value="Chromosome"/>
</dbReference>
<proteinExistence type="inferred from homology"/>
<dbReference type="SUPFAM" id="SSF53807">
    <property type="entry name" value="Helical backbone' metal receptor"/>
    <property type="match status" value="1"/>
</dbReference>
<sequence>MFYKSKKVVSLSLAVALITTSISGCSSNTETDSKNVPKQEQQESKTRIIKDMAGREVEVPKEIKKAHPAFYIANVAMYTINPNKMAGKTFDVKESERKYLKEEYSNLPTLGTFMHGKDGNEEEILKVNPDAIIYMGNLNENLIKEADENQEKLGIPIILVDGRLQSIPESYKFLGELLNEKERGEELAQYCKKVLDETKDIASKIPEEKRVKVYCALGQDGLTTDPSGSIHAEIIDLVGGINAADVKSKENYDRTEVSPEQILAWNPEKIILHKQESLDNQGEESLYEKLLKDSRWSSIKAIKENQVYEIPCLPFNWYDMPPSVNRIMGIKWLDNLLYPEEFKYDIKAETKEFYEKFYDYKLIDKNLDEILKNSISK</sequence>
<dbReference type="eggNOG" id="COG0614">
    <property type="taxonomic scope" value="Bacteria"/>
</dbReference>
<evidence type="ECO:0000313" key="5">
    <source>
        <dbReference type="EMBL" id="AFS78927.1"/>
    </source>
</evidence>
<dbReference type="STRING" id="1128398.Curi_c19220"/>
<dbReference type="AlphaFoldDB" id="K0B1I3"/>
<feature type="signal peptide" evidence="3">
    <location>
        <begin position="1"/>
        <end position="26"/>
    </location>
</feature>
<evidence type="ECO:0000313" key="6">
    <source>
        <dbReference type="Proteomes" id="UP000006094"/>
    </source>
</evidence>
<evidence type="ECO:0000256" key="3">
    <source>
        <dbReference type="SAM" id="SignalP"/>
    </source>
</evidence>
<dbReference type="GO" id="GO:0071281">
    <property type="term" value="P:cellular response to iron ion"/>
    <property type="evidence" value="ECO:0007669"/>
    <property type="project" value="TreeGrafter"/>
</dbReference>
<dbReference type="HOGENOM" id="CLU_038034_13_1_9"/>
<dbReference type="InterPro" id="IPR002491">
    <property type="entry name" value="ABC_transptr_periplasmic_BD"/>
</dbReference>
<dbReference type="PROSITE" id="PS51257">
    <property type="entry name" value="PROKAR_LIPOPROTEIN"/>
    <property type="match status" value="1"/>
</dbReference>
<dbReference type="KEGG" id="cad:Curi_c19220"/>
<comment type="similarity">
    <text evidence="1">Belongs to the bacterial solute-binding protein 8 family.</text>
</comment>
<dbReference type="RefSeq" id="WP_014968063.1">
    <property type="nucleotide sequence ID" value="NC_018664.1"/>
</dbReference>
<feature type="chain" id="PRO_5039265226" evidence="3">
    <location>
        <begin position="27"/>
        <end position="377"/>
    </location>
</feature>
<dbReference type="PROSITE" id="PS50983">
    <property type="entry name" value="FE_B12_PBP"/>
    <property type="match status" value="1"/>
</dbReference>